<reference evidence="6 7" key="1">
    <citation type="submission" date="2023-07" db="EMBL/GenBank/DDBJ databases">
        <title>Genomic Encyclopedia of Type Strains, Phase IV (KMG-IV): sequencing the most valuable type-strain genomes for metagenomic binning, comparative biology and taxonomic classification.</title>
        <authorList>
            <person name="Goeker M."/>
        </authorList>
    </citation>
    <scope>NUCLEOTIDE SEQUENCE [LARGE SCALE GENOMIC DNA]</scope>
    <source>
        <strain evidence="6 7">DSM 16784</strain>
    </source>
</reference>
<evidence type="ECO:0000313" key="6">
    <source>
        <dbReference type="EMBL" id="MDQ0359909.1"/>
    </source>
</evidence>
<dbReference type="Proteomes" id="UP001230220">
    <property type="component" value="Unassembled WGS sequence"/>
</dbReference>
<feature type="modified residue" description="Phosphohistidine; by HPr" evidence="5">
    <location>
        <position position="79"/>
    </location>
</feature>
<comment type="caution">
    <text evidence="6">The sequence shown here is derived from an EMBL/GenBank/DDBJ whole genome shotgun (WGS) entry which is preliminary data.</text>
</comment>
<keyword evidence="7" id="KW-1185">Reference proteome</keyword>
<dbReference type="PANTHER" id="PTHR34382:SF7">
    <property type="entry name" value="PTS SYSTEM N,N'-DIACETYLCHITOBIOSE-SPECIFIC EIIA COMPONENT"/>
    <property type="match status" value="1"/>
</dbReference>
<evidence type="ECO:0000256" key="5">
    <source>
        <dbReference type="PROSITE-ProRule" id="PRU00418"/>
    </source>
</evidence>
<dbReference type="RefSeq" id="WP_307405414.1">
    <property type="nucleotide sequence ID" value="NZ_JAUSUR010000001.1"/>
</dbReference>
<protein>
    <submittedName>
        <fullName evidence="6">PTS system cellobiose-specific IIA component</fullName>
    </submittedName>
</protein>
<dbReference type="PANTHER" id="PTHR34382">
    <property type="entry name" value="PTS SYSTEM N,N'-DIACETYLCHITOBIOSE-SPECIFIC EIIA COMPONENT"/>
    <property type="match status" value="1"/>
</dbReference>
<keyword evidence="4" id="KW-0598">Phosphotransferase system</keyword>
<keyword evidence="2" id="KW-0762">Sugar transport</keyword>
<proteinExistence type="predicted"/>
<dbReference type="PIRSF" id="PIRSF000699">
    <property type="entry name" value="PTS_IILac_III"/>
    <property type="match status" value="1"/>
</dbReference>
<accession>A0ABU0DZ33</accession>
<keyword evidence="3" id="KW-0808">Transferase</keyword>
<dbReference type="InterPro" id="IPR036542">
    <property type="entry name" value="PTS_IIA_lac/cel_sf"/>
</dbReference>
<evidence type="ECO:0000256" key="4">
    <source>
        <dbReference type="ARBA" id="ARBA00022683"/>
    </source>
</evidence>
<dbReference type="InterPro" id="IPR003188">
    <property type="entry name" value="PTS_IIA_lac/cel"/>
</dbReference>
<dbReference type="PROSITE" id="PS51095">
    <property type="entry name" value="PTS_EIIA_TYPE_3"/>
    <property type="match status" value="1"/>
</dbReference>
<keyword evidence="1" id="KW-0813">Transport</keyword>
<evidence type="ECO:0000256" key="2">
    <source>
        <dbReference type="ARBA" id="ARBA00022597"/>
    </source>
</evidence>
<name>A0ABU0DZ33_9FIRM</name>
<evidence type="ECO:0000256" key="1">
    <source>
        <dbReference type="ARBA" id="ARBA00022448"/>
    </source>
</evidence>
<dbReference type="Gene3D" id="1.20.58.80">
    <property type="entry name" value="Phosphotransferase system, lactose/cellobiose-type IIA subunit"/>
    <property type="match status" value="1"/>
</dbReference>
<gene>
    <name evidence="6" type="ORF">J2S15_000640</name>
</gene>
<dbReference type="Pfam" id="PF02255">
    <property type="entry name" value="PTS_IIA"/>
    <property type="match status" value="1"/>
</dbReference>
<organism evidence="6 7">
    <name type="scientific">Breznakia pachnodae</name>
    <dbReference type="NCBI Taxonomy" id="265178"/>
    <lineage>
        <taxon>Bacteria</taxon>
        <taxon>Bacillati</taxon>
        <taxon>Bacillota</taxon>
        <taxon>Erysipelotrichia</taxon>
        <taxon>Erysipelotrichales</taxon>
        <taxon>Erysipelotrichaceae</taxon>
        <taxon>Breznakia</taxon>
    </lineage>
</organism>
<dbReference type="EMBL" id="JAUSUR010000001">
    <property type="protein sequence ID" value="MDQ0359909.1"/>
    <property type="molecule type" value="Genomic_DNA"/>
</dbReference>
<dbReference type="SUPFAM" id="SSF46973">
    <property type="entry name" value="Enzyme IIa from lactose specific PTS, IIa-lac"/>
    <property type="match status" value="1"/>
</dbReference>
<evidence type="ECO:0000313" key="7">
    <source>
        <dbReference type="Proteomes" id="UP001230220"/>
    </source>
</evidence>
<sequence length="104" mass="11583">MNETIAEQAMMIILYAGNAKAMVIEAMNEVLETNDYEKAKEKIAEAGKELGKAHEIQTGLLFDEMQGKSDGNVGILMVHAQDHFMNAITVRDLANIMLVMNERK</sequence>
<evidence type="ECO:0000256" key="3">
    <source>
        <dbReference type="ARBA" id="ARBA00022679"/>
    </source>
</evidence>